<dbReference type="Proteomes" id="UP000034563">
    <property type="component" value="Unassembled WGS sequence"/>
</dbReference>
<dbReference type="SUPFAM" id="SSF52833">
    <property type="entry name" value="Thioredoxin-like"/>
    <property type="match status" value="1"/>
</dbReference>
<dbReference type="PROSITE" id="PS51354">
    <property type="entry name" value="GLUTAREDOXIN_2"/>
    <property type="match status" value="1"/>
</dbReference>
<evidence type="ECO:0000259" key="1">
    <source>
        <dbReference type="Pfam" id="PF00462"/>
    </source>
</evidence>
<accession>A0A0G1EJU7</accession>
<evidence type="ECO:0000313" key="2">
    <source>
        <dbReference type="EMBL" id="KKS74818.1"/>
    </source>
</evidence>
<dbReference type="EMBL" id="LCEQ01000027">
    <property type="protein sequence ID" value="KKS74818.1"/>
    <property type="molecule type" value="Genomic_DNA"/>
</dbReference>
<organism evidence="2 3">
    <name type="scientific">Candidatus Azambacteria bacterium GW2011_GWA2_42_9</name>
    <dbReference type="NCBI Taxonomy" id="1618613"/>
    <lineage>
        <taxon>Bacteria</taxon>
        <taxon>Candidatus Azamiibacteriota</taxon>
    </lineage>
</organism>
<comment type="caution">
    <text evidence="2">The sequence shown here is derived from an EMBL/GenBank/DDBJ whole genome shotgun (WGS) entry which is preliminary data.</text>
</comment>
<dbReference type="InterPro" id="IPR002109">
    <property type="entry name" value="Glutaredoxin"/>
</dbReference>
<proteinExistence type="predicted"/>
<dbReference type="PANTHER" id="PTHR34386:SF1">
    <property type="entry name" value="GLUTAREDOXIN-LIKE PROTEIN NRDH"/>
    <property type="match status" value="1"/>
</dbReference>
<dbReference type="InterPro" id="IPR051548">
    <property type="entry name" value="Grx-like_ET"/>
</dbReference>
<evidence type="ECO:0000313" key="3">
    <source>
        <dbReference type="Proteomes" id="UP000034563"/>
    </source>
</evidence>
<dbReference type="InterPro" id="IPR036249">
    <property type="entry name" value="Thioredoxin-like_sf"/>
</dbReference>
<name>A0A0G1EJU7_9BACT</name>
<dbReference type="AlphaFoldDB" id="A0A0G1EJU7"/>
<dbReference type="CDD" id="cd02976">
    <property type="entry name" value="NrdH"/>
    <property type="match status" value="1"/>
</dbReference>
<feature type="domain" description="Glutaredoxin" evidence="1">
    <location>
        <begin position="4"/>
        <end position="62"/>
    </location>
</feature>
<dbReference type="Gene3D" id="3.40.30.10">
    <property type="entry name" value="Glutaredoxin"/>
    <property type="match status" value="1"/>
</dbReference>
<protein>
    <recommendedName>
        <fullName evidence="1">Glutaredoxin domain-containing protein</fullName>
    </recommendedName>
</protein>
<dbReference type="Pfam" id="PF00462">
    <property type="entry name" value="Glutaredoxin"/>
    <property type="match status" value="1"/>
</dbReference>
<reference evidence="2 3" key="1">
    <citation type="journal article" date="2015" name="Nature">
        <title>rRNA introns, odd ribosomes, and small enigmatic genomes across a large radiation of phyla.</title>
        <authorList>
            <person name="Brown C.T."/>
            <person name="Hug L.A."/>
            <person name="Thomas B.C."/>
            <person name="Sharon I."/>
            <person name="Castelle C.J."/>
            <person name="Singh A."/>
            <person name="Wilkins M.J."/>
            <person name="Williams K.H."/>
            <person name="Banfield J.F."/>
        </authorList>
    </citation>
    <scope>NUCLEOTIDE SEQUENCE [LARGE SCALE GENOMIC DNA]</scope>
</reference>
<gene>
    <name evidence="2" type="ORF">UV48_C0027G0010</name>
</gene>
<dbReference type="GO" id="GO:0045454">
    <property type="term" value="P:cell redox homeostasis"/>
    <property type="evidence" value="ECO:0007669"/>
    <property type="project" value="TreeGrafter"/>
</dbReference>
<dbReference type="GO" id="GO:0009055">
    <property type="term" value="F:electron transfer activity"/>
    <property type="evidence" value="ECO:0007669"/>
    <property type="project" value="TreeGrafter"/>
</dbReference>
<dbReference type="PANTHER" id="PTHR34386">
    <property type="entry name" value="GLUTAREDOXIN"/>
    <property type="match status" value="1"/>
</dbReference>
<sequence>MHKVIIYTTPTCVYCQMTKAFFKENNIAYEERDVSIDTAARDEMVAKSNQIGVPVIDIDGELTVGFDQERISKLLDIKK</sequence>